<dbReference type="CDD" id="cd06550">
    <property type="entry name" value="TM_ABC_iron-siderophores_like"/>
    <property type="match status" value="1"/>
</dbReference>
<evidence type="ECO:0000256" key="1">
    <source>
        <dbReference type="ARBA" id="ARBA00004651"/>
    </source>
</evidence>
<feature type="transmembrane region" description="Helical" evidence="8">
    <location>
        <begin position="12"/>
        <end position="34"/>
    </location>
</feature>
<evidence type="ECO:0000313" key="10">
    <source>
        <dbReference type="Proteomes" id="UP000176938"/>
    </source>
</evidence>
<feature type="transmembrane region" description="Helical" evidence="8">
    <location>
        <begin position="299"/>
        <end position="318"/>
    </location>
</feature>
<comment type="similarity">
    <text evidence="2">Belongs to the binding-protein-dependent transport system permease family. FecCD subfamily.</text>
</comment>
<dbReference type="PANTHER" id="PTHR30472:SF25">
    <property type="entry name" value="ABC TRANSPORTER PERMEASE PROTEIN MJ0876-RELATED"/>
    <property type="match status" value="1"/>
</dbReference>
<dbReference type="InterPro" id="IPR000522">
    <property type="entry name" value="ABC_transptr_permease_BtuC"/>
</dbReference>
<accession>A0A1F4RBQ5</accession>
<gene>
    <name evidence="9" type="ORF">A3H38_05865</name>
</gene>
<feature type="transmembrane region" description="Helical" evidence="8">
    <location>
        <begin position="83"/>
        <end position="107"/>
    </location>
</feature>
<proteinExistence type="inferred from homology"/>
<feature type="transmembrane region" description="Helical" evidence="8">
    <location>
        <begin position="230"/>
        <end position="257"/>
    </location>
</feature>
<dbReference type="Gene3D" id="1.10.3470.10">
    <property type="entry name" value="ABC transporter involved in vitamin B12 uptake, BtuC"/>
    <property type="match status" value="1"/>
</dbReference>
<dbReference type="Proteomes" id="UP000176938">
    <property type="component" value="Unassembled WGS sequence"/>
</dbReference>
<feature type="transmembrane region" description="Helical" evidence="8">
    <location>
        <begin position="113"/>
        <end position="131"/>
    </location>
</feature>
<dbReference type="GO" id="GO:0022857">
    <property type="term" value="F:transmembrane transporter activity"/>
    <property type="evidence" value="ECO:0007669"/>
    <property type="project" value="InterPro"/>
</dbReference>
<keyword evidence="7 8" id="KW-0472">Membrane</keyword>
<dbReference type="Pfam" id="PF01032">
    <property type="entry name" value="FecCD"/>
    <property type="match status" value="1"/>
</dbReference>
<evidence type="ECO:0000256" key="2">
    <source>
        <dbReference type="ARBA" id="ARBA00007935"/>
    </source>
</evidence>
<dbReference type="PANTHER" id="PTHR30472">
    <property type="entry name" value="FERRIC ENTEROBACTIN TRANSPORT SYSTEM PERMEASE PROTEIN"/>
    <property type="match status" value="1"/>
</dbReference>
<evidence type="ECO:0000256" key="4">
    <source>
        <dbReference type="ARBA" id="ARBA00022475"/>
    </source>
</evidence>
<feature type="transmembrane region" description="Helical" evidence="8">
    <location>
        <begin position="143"/>
        <end position="164"/>
    </location>
</feature>
<organism evidence="9 10">
    <name type="scientific">candidate division WOR-1 bacterium RIFCSPLOWO2_02_FULL_46_20</name>
    <dbReference type="NCBI Taxonomy" id="1802567"/>
    <lineage>
        <taxon>Bacteria</taxon>
        <taxon>Bacillati</taxon>
        <taxon>Saganbacteria</taxon>
    </lineage>
</organism>
<comment type="caution">
    <text evidence="9">The sequence shown here is derived from an EMBL/GenBank/DDBJ whole genome shotgun (WGS) entry which is preliminary data.</text>
</comment>
<protein>
    <recommendedName>
        <fullName evidence="11">Iron ABC transporter</fullName>
    </recommendedName>
</protein>
<dbReference type="SUPFAM" id="SSF81345">
    <property type="entry name" value="ABC transporter involved in vitamin B12 uptake, BtuC"/>
    <property type="match status" value="1"/>
</dbReference>
<keyword evidence="6 8" id="KW-1133">Transmembrane helix</keyword>
<keyword evidence="3" id="KW-0813">Transport</keyword>
<feature type="transmembrane region" description="Helical" evidence="8">
    <location>
        <begin position="54"/>
        <end position="71"/>
    </location>
</feature>
<comment type="subcellular location">
    <subcellularLocation>
        <location evidence="1">Cell membrane</location>
        <topology evidence="1">Multi-pass membrane protein</topology>
    </subcellularLocation>
</comment>
<feature type="transmembrane region" description="Helical" evidence="8">
    <location>
        <begin position="269"/>
        <end position="287"/>
    </location>
</feature>
<evidence type="ECO:0000256" key="6">
    <source>
        <dbReference type="ARBA" id="ARBA00022989"/>
    </source>
</evidence>
<name>A0A1F4RBQ5_UNCSA</name>
<dbReference type="EMBL" id="METP01000040">
    <property type="protein sequence ID" value="OGC05556.1"/>
    <property type="molecule type" value="Genomic_DNA"/>
</dbReference>
<evidence type="ECO:0000256" key="3">
    <source>
        <dbReference type="ARBA" id="ARBA00022448"/>
    </source>
</evidence>
<dbReference type="InterPro" id="IPR037294">
    <property type="entry name" value="ABC_BtuC-like"/>
</dbReference>
<evidence type="ECO:0000256" key="5">
    <source>
        <dbReference type="ARBA" id="ARBA00022692"/>
    </source>
</evidence>
<dbReference type="GO" id="GO:0005886">
    <property type="term" value="C:plasma membrane"/>
    <property type="evidence" value="ECO:0007669"/>
    <property type="project" value="UniProtKB-SubCell"/>
</dbReference>
<evidence type="ECO:0000313" key="9">
    <source>
        <dbReference type="EMBL" id="OGC05556.1"/>
    </source>
</evidence>
<evidence type="ECO:0000256" key="7">
    <source>
        <dbReference type="ARBA" id="ARBA00023136"/>
    </source>
</evidence>
<keyword evidence="5 8" id="KW-0812">Transmembrane</keyword>
<dbReference type="FunFam" id="1.10.3470.10:FF:000001">
    <property type="entry name" value="Vitamin B12 ABC transporter permease BtuC"/>
    <property type="match status" value="1"/>
</dbReference>
<evidence type="ECO:0008006" key="11">
    <source>
        <dbReference type="Google" id="ProtNLM"/>
    </source>
</evidence>
<evidence type="ECO:0000256" key="8">
    <source>
        <dbReference type="SAM" id="Phobius"/>
    </source>
</evidence>
<sequence length="326" mass="34476">MRKFNKNESLIAIFGLFVLLLAAMVISLFLGSVFIPPGDLWGSEILWQIRLPRVVLAALIGLLLSVSGVILQGTLRNPLADPYILGISAGAGVGASISIALGAQFVIFGMSSVPATAFLFSLISVIVVYKLSQVSGKTSPETLILAGVALSAFCAAILALIIIITGNLQSIYFWLLGSLSSASWSNVTTVLPYCIVGAGAAYFFSKELNALLLGEEMAQTLGVDVENTRFVLVGAASLMTAAAVSVSGIIGFVGLIIPHWMRLIIGPNHRLLIPVSALSGMVLMVLADTISRTVLSPMEVPIGIIMALVGAPFFLYLLRRRRTEGK</sequence>
<keyword evidence="4" id="KW-1003">Cell membrane</keyword>
<dbReference type="AlphaFoldDB" id="A0A1F4RBQ5"/>
<reference evidence="9 10" key="1">
    <citation type="journal article" date="2016" name="Nat. Commun.">
        <title>Thousands of microbial genomes shed light on interconnected biogeochemical processes in an aquifer system.</title>
        <authorList>
            <person name="Anantharaman K."/>
            <person name="Brown C.T."/>
            <person name="Hug L.A."/>
            <person name="Sharon I."/>
            <person name="Castelle C.J."/>
            <person name="Probst A.J."/>
            <person name="Thomas B.C."/>
            <person name="Singh A."/>
            <person name="Wilkins M.J."/>
            <person name="Karaoz U."/>
            <person name="Brodie E.L."/>
            <person name="Williams K.H."/>
            <person name="Hubbard S.S."/>
            <person name="Banfield J.F."/>
        </authorList>
    </citation>
    <scope>NUCLEOTIDE SEQUENCE [LARGE SCALE GENOMIC DNA]</scope>
</reference>